<feature type="transmembrane region" description="Helical" evidence="1">
    <location>
        <begin position="83"/>
        <end position="103"/>
    </location>
</feature>
<comment type="caution">
    <text evidence="2">The sequence shown here is derived from an EMBL/GenBank/DDBJ whole genome shotgun (WGS) entry which is preliminary data.</text>
</comment>
<evidence type="ECO:0000313" key="2">
    <source>
        <dbReference type="EMBL" id="MEY1661890.1"/>
    </source>
</evidence>
<evidence type="ECO:0000256" key="1">
    <source>
        <dbReference type="SAM" id="Phobius"/>
    </source>
</evidence>
<proteinExistence type="predicted"/>
<dbReference type="RefSeq" id="WP_369455139.1">
    <property type="nucleotide sequence ID" value="NZ_JBGCUO010000001.1"/>
</dbReference>
<feature type="transmembrane region" description="Helical" evidence="1">
    <location>
        <begin position="50"/>
        <end position="71"/>
    </location>
</feature>
<keyword evidence="1" id="KW-0472">Membrane</keyword>
<keyword evidence="3" id="KW-1185">Reference proteome</keyword>
<sequence>MQQPSFLCASRIGRLRLLLYLMLTVLVGHAAILLILAGHGLLTGGSAPTASVWNVVLMCYAAQLGYAVVLVMRRLHDLNLSAWWLLLLLIPVFNLTLLAALLAMGGNSYDNRYGHMPAPNGKLTLAVVPVVLVAVTGFSALILSETVRSEAEAPTQVHAGR</sequence>
<gene>
    <name evidence="2" type="ORF">AB5I84_06970</name>
</gene>
<evidence type="ECO:0000313" key="3">
    <source>
        <dbReference type="Proteomes" id="UP001562065"/>
    </source>
</evidence>
<keyword evidence="1" id="KW-0812">Transmembrane</keyword>
<dbReference type="Pfam" id="PF05656">
    <property type="entry name" value="DUF805"/>
    <property type="match status" value="1"/>
</dbReference>
<dbReference type="PANTHER" id="PTHR34980">
    <property type="entry name" value="INNER MEMBRANE PROTEIN-RELATED-RELATED"/>
    <property type="match status" value="1"/>
</dbReference>
<dbReference type="Proteomes" id="UP001562065">
    <property type="component" value="Unassembled WGS sequence"/>
</dbReference>
<protein>
    <submittedName>
        <fullName evidence="2">DUF805 domain-containing protein</fullName>
    </submittedName>
</protein>
<name>A0ABV4AJP5_9GAMM</name>
<feature type="transmembrane region" description="Helical" evidence="1">
    <location>
        <begin position="123"/>
        <end position="143"/>
    </location>
</feature>
<accession>A0ABV4AJP5</accession>
<dbReference type="InterPro" id="IPR008523">
    <property type="entry name" value="DUF805"/>
</dbReference>
<keyword evidence="1" id="KW-1133">Transmembrane helix</keyword>
<dbReference type="PANTHER" id="PTHR34980:SF3">
    <property type="entry name" value="BLR8105 PROTEIN"/>
    <property type="match status" value="1"/>
</dbReference>
<feature type="transmembrane region" description="Helical" evidence="1">
    <location>
        <begin position="17"/>
        <end position="38"/>
    </location>
</feature>
<organism evidence="2 3">
    <name type="scientific">Isoalcanivorax beigongshangi</name>
    <dbReference type="NCBI Taxonomy" id="3238810"/>
    <lineage>
        <taxon>Bacteria</taxon>
        <taxon>Pseudomonadati</taxon>
        <taxon>Pseudomonadota</taxon>
        <taxon>Gammaproteobacteria</taxon>
        <taxon>Oceanospirillales</taxon>
        <taxon>Alcanivoracaceae</taxon>
        <taxon>Isoalcanivorax</taxon>
    </lineage>
</organism>
<reference evidence="2 3" key="1">
    <citation type="submission" date="2024-07" db="EMBL/GenBank/DDBJ databases">
        <authorList>
            <person name="Ren Q."/>
        </authorList>
    </citation>
    <scope>NUCLEOTIDE SEQUENCE [LARGE SCALE GENOMIC DNA]</scope>
    <source>
        <strain evidence="2 3">REN37</strain>
    </source>
</reference>
<dbReference type="EMBL" id="JBGCUO010000001">
    <property type="protein sequence ID" value="MEY1661890.1"/>
    <property type="molecule type" value="Genomic_DNA"/>
</dbReference>